<dbReference type="SUPFAM" id="SSF52402">
    <property type="entry name" value="Adenine nucleotide alpha hydrolases-like"/>
    <property type="match status" value="1"/>
</dbReference>
<evidence type="ECO:0000256" key="1">
    <source>
        <dbReference type="SAM" id="MobiDB-lite"/>
    </source>
</evidence>
<dbReference type="InterPro" id="IPR044162">
    <property type="entry name" value="PHOS32/34"/>
</dbReference>
<dbReference type="Proteomes" id="UP000054558">
    <property type="component" value="Unassembled WGS sequence"/>
</dbReference>
<dbReference type="InterPro" id="IPR006016">
    <property type="entry name" value="UspA"/>
</dbReference>
<dbReference type="AlphaFoldDB" id="A0A1Y1IDR1"/>
<sequence length="203" mass="22508">MAIPPTERRIAISVDLSEESSYALQWAVENYLRKTDKVIVLHVQPTSGLYGADWGPQYPGRRGHTEETEKEFDALTLGKAEELSKPLKDAGISYRIHIVKDHDMKERICLEMERLGCHAVVMGSKGFGATRRASRRDARMGSVSDYCVHHCGVPIVVVRLPGTEAPPVAERKDMTGHEHDKQGGITPIGEEPAEVGPLRRSVE</sequence>
<evidence type="ECO:0000313" key="3">
    <source>
        <dbReference type="EMBL" id="GAQ89094.1"/>
    </source>
</evidence>
<feature type="compositionally biased region" description="Basic and acidic residues" evidence="1">
    <location>
        <begin position="169"/>
        <end position="182"/>
    </location>
</feature>
<feature type="domain" description="UspA" evidence="2">
    <location>
        <begin position="8"/>
        <end position="159"/>
    </location>
</feature>
<dbReference type="STRING" id="105231.A0A1Y1IDR1"/>
<protein>
    <submittedName>
        <fullName evidence="3">Universal stress protein family protein</fullName>
    </submittedName>
</protein>
<name>A0A1Y1IDR1_KLENI</name>
<evidence type="ECO:0000313" key="4">
    <source>
        <dbReference type="Proteomes" id="UP000054558"/>
    </source>
</evidence>
<feature type="region of interest" description="Disordered" evidence="1">
    <location>
        <begin position="166"/>
        <end position="203"/>
    </location>
</feature>
<dbReference type="OrthoDB" id="843225at2759"/>
<dbReference type="PANTHER" id="PTHR31966:SF3">
    <property type="entry name" value="OS05G0501700 PROTEIN"/>
    <property type="match status" value="1"/>
</dbReference>
<keyword evidence="4" id="KW-1185">Reference proteome</keyword>
<dbReference type="Pfam" id="PF00582">
    <property type="entry name" value="Usp"/>
    <property type="match status" value="1"/>
</dbReference>
<proteinExistence type="predicted"/>
<organism evidence="3 4">
    <name type="scientific">Klebsormidium nitens</name>
    <name type="common">Green alga</name>
    <name type="synonym">Ulothrix nitens</name>
    <dbReference type="NCBI Taxonomy" id="105231"/>
    <lineage>
        <taxon>Eukaryota</taxon>
        <taxon>Viridiplantae</taxon>
        <taxon>Streptophyta</taxon>
        <taxon>Klebsormidiophyceae</taxon>
        <taxon>Klebsormidiales</taxon>
        <taxon>Klebsormidiaceae</taxon>
        <taxon>Klebsormidium</taxon>
    </lineage>
</organism>
<dbReference type="InterPro" id="IPR014729">
    <property type="entry name" value="Rossmann-like_a/b/a_fold"/>
</dbReference>
<dbReference type="EMBL" id="DF237435">
    <property type="protein sequence ID" value="GAQ89094.1"/>
    <property type="molecule type" value="Genomic_DNA"/>
</dbReference>
<dbReference type="PRINTS" id="PR01438">
    <property type="entry name" value="UNVRSLSTRESS"/>
</dbReference>
<dbReference type="InterPro" id="IPR006015">
    <property type="entry name" value="Universal_stress_UspA"/>
</dbReference>
<accession>A0A1Y1IDR1</accession>
<gene>
    <name evidence="3" type="ORF">KFL_004860120</name>
</gene>
<dbReference type="CDD" id="cd23659">
    <property type="entry name" value="USP_At3g01520-like"/>
    <property type="match status" value="1"/>
</dbReference>
<dbReference type="OMA" id="PKERICA"/>
<reference evidence="3 4" key="1">
    <citation type="journal article" date="2014" name="Nat. Commun.">
        <title>Klebsormidium flaccidum genome reveals primary factors for plant terrestrial adaptation.</title>
        <authorList>
            <person name="Hori K."/>
            <person name="Maruyama F."/>
            <person name="Fujisawa T."/>
            <person name="Togashi T."/>
            <person name="Yamamoto N."/>
            <person name="Seo M."/>
            <person name="Sato S."/>
            <person name="Yamada T."/>
            <person name="Mori H."/>
            <person name="Tajima N."/>
            <person name="Moriyama T."/>
            <person name="Ikeuchi M."/>
            <person name="Watanabe M."/>
            <person name="Wada H."/>
            <person name="Kobayashi K."/>
            <person name="Saito M."/>
            <person name="Masuda T."/>
            <person name="Sasaki-Sekimoto Y."/>
            <person name="Mashiguchi K."/>
            <person name="Awai K."/>
            <person name="Shimojima M."/>
            <person name="Masuda S."/>
            <person name="Iwai M."/>
            <person name="Nobusawa T."/>
            <person name="Narise T."/>
            <person name="Kondo S."/>
            <person name="Saito H."/>
            <person name="Sato R."/>
            <person name="Murakawa M."/>
            <person name="Ihara Y."/>
            <person name="Oshima-Yamada Y."/>
            <person name="Ohtaka K."/>
            <person name="Satoh M."/>
            <person name="Sonobe K."/>
            <person name="Ishii M."/>
            <person name="Ohtani R."/>
            <person name="Kanamori-Sato M."/>
            <person name="Honoki R."/>
            <person name="Miyazaki D."/>
            <person name="Mochizuki H."/>
            <person name="Umetsu J."/>
            <person name="Higashi K."/>
            <person name="Shibata D."/>
            <person name="Kamiya Y."/>
            <person name="Sato N."/>
            <person name="Nakamura Y."/>
            <person name="Tabata S."/>
            <person name="Ida S."/>
            <person name="Kurokawa K."/>
            <person name="Ohta H."/>
        </authorList>
    </citation>
    <scope>NUCLEOTIDE SEQUENCE [LARGE SCALE GENOMIC DNA]</scope>
    <source>
        <strain evidence="3 4">NIES-2285</strain>
    </source>
</reference>
<evidence type="ECO:0000259" key="2">
    <source>
        <dbReference type="Pfam" id="PF00582"/>
    </source>
</evidence>
<dbReference type="PANTHER" id="PTHR31966">
    <property type="entry name" value="OS01G0783500 PROTEIN"/>
    <property type="match status" value="1"/>
</dbReference>
<dbReference type="Gene3D" id="3.40.50.620">
    <property type="entry name" value="HUPs"/>
    <property type="match status" value="1"/>
</dbReference>